<keyword evidence="4 5" id="KW-0472">Membrane</keyword>
<dbReference type="AlphaFoldDB" id="A0A8S1EVS1"/>
<evidence type="ECO:0000256" key="5">
    <source>
        <dbReference type="SAM" id="Phobius"/>
    </source>
</evidence>
<feature type="transmembrane region" description="Helical" evidence="5">
    <location>
        <begin position="103"/>
        <end position="126"/>
    </location>
</feature>
<name>A0A8S1EVS1_9PELO</name>
<feature type="transmembrane region" description="Helical" evidence="5">
    <location>
        <begin position="301"/>
        <end position="328"/>
    </location>
</feature>
<gene>
    <name evidence="6" type="ORF">CBOVIS_LOCUS9618</name>
</gene>
<evidence type="ECO:0000256" key="2">
    <source>
        <dbReference type="ARBA" id="ARBA00022692"/>
    </source>
</evidence>
<feature type="transmembrane region" description="Helical" evidence="5">
    <location>
        <begin position="138"/>
        <end position="159"/>
    </location>
</feature>
<keyword evidence="2 5" id="KW-0812">Transmembrane</keyword>
<dbReference type="GO" id="GO:0016020">
    <property type="term" value="C:membrane"/>
    <property type="evidence" value="ECO:0007669"/>
    <property type="project" value="UniProtKB-SubCell"/>
</dbReference>
<evidence type="ECO:0008006" key="8">
    <source>
        <dbReference type="Google" id="ProtNLM"/>
    </source>
</evidence>
<dbReference type="OrthoDB" id="71600at2759"/>
<evidence type="ECO:0000256" key="3">
    <source>
        <dbReference type="ARBA" id="ARBA00022989"/>
    </source>
</evidence>
<dbReference type="EMBL" id="CADEPM010000006">
    <property type="protein sequence ID" value="CAB3407738.1"/>
    <property type="molecule type" value="Genomic_DNA"/>
</dbReference>
<dbReference type="Pfam" id="PF00335">
    <property type="entry name" value="Tetraspanin"/>
    <property type="match status" value="1"/>
</dbReference>
<proteinExistence type="predicted"/>
<reference evidence="6 7" key="1">
    <citation type="submission" date="2020-04" db="EMBL/GenBank/DDBJ databases">
        <authorList>
            <person name="Laetsch R D."/>
            <person name="Stevens L."/>
            <person name="Kumar S."/>
            <person name="Blaxter L. M."/>
        </authorList>
    </citation>
    <scope>NUCLEOTIDE SEQUENCE [LARGE SCALE GENOMIC DNA]</scope>
</reference>
<dbReference type="InterPro" id="IPR018499">
    <property type="entry name" value="Tetraspanin/Peripherin"/>
</dbReference>
<evidence type="ECO:0000313" key="7">
    <source>
        <dbReference type="Proteomes" id="UP000494206"/>
    </source>
</evidence>
<evidence type="ECO:0000256" key="1">
    <source>
        <dbReference type="ARBA" id="ARBA00004141"/>
    </source>
</evidence>
<accession>A0A8S1EVS1</accession>
<sequence length="393" mass="44832">MEINERPQGKDKKTPKNDNAAIVQSRISFLGEILHNAQKNYLNQYLMQKKAPLENGMYFGYLLEFSRLLVTILIFLGIILVRLNAVELFSTDNMTEILDEVNWIVGSYCAVCLLIITTCLTNTIIFCSQVPSKIAVSFGINFSLSILLIMLSVPMATYWCDDENIIKFAIARNMQNGNEIKYLEMLSTMFYCCGFHAPEDYIIENMTTYQNPITGEKSVVMNSGVFMNPGFHVLPIFCCNVVNDKSCKFALHNGPNAEVVAEAIAERNYDRIRGFQVLPSKEKYWNVGCVDKLTSKLGSQVFILLILIAIFMFLTAVVTGFVILLLLYHDSLGEIIANYKVFGVDRCTGVYLLQWLDRKNQEDSEIEDFSMIEFLKNTDIDEMLEEPKPRRKF</sequence>
<feature type="transmembrane region" description="Helical" evidence="5">
    <location>
        <begin position="58"/>
        <end position="83"/>
    </location>
</feature>
<keyword evidence="3 5" id="KW-1133">Transmembrane helix</keyword>
<comment type="subcellular location">
    <subcellularLocation>
        <location evidence="1">Membrane</location>
        <topology evidence="1">Multi-pass membrane protein</topology>
    </subcellularLocation>
</comment>
<dbReference type="Proteomes" id="UP000494206">
    <property type="component" value="Unassembled WGS sequence"/>
</dbReference>
<evidence type="ECO:0000256" key="4">
    <source>
        <dbReference type="ARBA" id="ARBA00023136"/>
    </source>
</evidence>
<protein>
    <recommendedName>
        <fullName evidence="8">Tetraspanin</fullName>
    </recommendedName>
</protein>
<keyword evidence="7" id="KW-1185">Reference proteome</keyword>
<evidence type="ECO:0000313" key="6">
    <source>
        <dbReference type="EMBL" id="CAB3407738.1"/>
    </source>
</evidence>
<comment type="caution">
    <text evidence="6">The sequence shown here is derived from an EMBL/GenBank/DDBJ whole genome shotgun (WGS) entry which is preliminary data.</text>
</comment>
<organism evidence="6 7">
    <name type="scientific">Caenorhabditis bovis</name>
    <dbReference type="NCBI Taxonomy" id="2654633"/>
    <lineage>
        <taxon>Eukaryota</taxon>
        <taxon>Metazoa</taxon>
        <taxon>Ecdysozoa</taxon>
        <taxon>Nematoda</taxon>
        <taxon>Chromadorea</taxon>
        <taxon>Rhabditida</taxon>
        <taxon>Rhabditina</taxon>
        <taxon>Rhabditomorpha</taxon>
        <taxon>Rhabditoidea</taxon>
        <taxon>Rhabditidae</taxon>
        <taxon>Peloderinae</taxon>
        <taxon>Caenorhabditis</taxon>
    </lineage>
</organism>